<evidence type="ECO:0000259" key="4">
    <source>
        <dbReference type="PROSITE" id="PS50949"/>
    </source>
</evidence>
<dbReference type="Proteomes" id="UP000192343">
    <property type="component" value="Unassembled WGS sequence"/>
</dbReference>
<comment type="caution">
    <text evidence="5">The sequence shown here is derived from an EMBL/GenBank/DDBJ whole genome shotgun (WGS) entry which is preliminary data.</text>
</comment>
<keyword evidence="3" id="KW-0804">Transcription</keyword>
<name>A0A1Y1S4H3_9SPIO</name>
<feature type="domain" description="HTH gntR-type" evidence="4">
    <location>
        <begin position="1"/>
        <end position="67"/>
    </location>
</feature>
<evidence type="ECO:0000256" key="3">
    <source>
        <dbReference type="ARBA" id="ARBA00023163"/>
    </source>
</evidence>
<dbReference type="OrthoDB" id="362718at2"/>
<accession>A0A1Y1S4H3</accession>
<dbReference type="CDD" id="cd07377">
    <property type="entry name" value="WHTH_GntR"/>
    <property type="match status" value="1"/>
</dbReference>
<dbReference type="Pfam" id="PF00392">
    <property type="entry name" value="GntR"/>
    <property type="match status" value="1"/>
</dbReference>
<dbReference type="InterPro" id="IPR036388">
    <property type="entry name" value="WH-like_DNA-bd_sf"/>
</dbReference>
<dbReference type="STRING" id="1963862.B4O97_01310"/>
<evidence type="ECO:0000256" key="2">
    <source>
        <dbReference type="ARBA" id="ARBA00023125"/>
    </source>
</evidence>
<dbReference type="Pfam" id="PF07729">
    <property type="entry name" value="FCD"/>
    <property type="match status" value="1"/>
</dbReference>
<sequence>MTKNEILNDLREKILTEVYEQGESLIERELCEFYEISRTPIREILWRLVLEGIVEQKPSRGFFVRKLGWEQIFDIFQAREAIEGMAVRLTCQRGDVQIFERLTALRKRLFSLDDTNMAEEGPKAGRLFHETVMEGSSNALLKEIYQKVSYMAKMTSNIARHSVSIETLSRDYHVSIIDSILSGDPDKSESLMREHLRTTCRGILDTFYPQVFVPRGSNGKSRKEIENR</sequence>
<proteinExistence type="predicted"/>
<dbReference type="InterPro" id="IPR008920">
    <property type="entry name" value="TF_FadR/GntR_C"/>
</dbReference>
<dbReference type="InterPro" id="IPR000524">
    <property type="entry name" value="Tscrpt_reg_HTH_GntR"/>
</dbReference>
<dbReference type="PANTHER" id="PTHR43537">
    <property type="entry name" value="TRANSCRIPTIONAL REGULATOR, GNTR FAMILY"/>
    <property type="match status" value="1"/>
</dbReference>
<evidence type="ECO:0000256" key="1">
    <source>
        <dbReference type="ARBA" id="ARBA00023015"/>
    </source>
</evidence>
<dbReference type="InterPro" id="IPR011711">
    <property type="entry name" value="GntR_C"/>
</dbReference>
<keyword evidence="6" id="KW-1185">Reference proteome</keyword>
<dbReference type="SMART" id="SM00345">
    <property type="entry name" value="HTH_GNTR"/>
    <property type="match status" value="1"/>
</dbReference>
<dbReference type="PANTHER" id="PTHR43537:SF5">
    <property type="entry name" value="UXU OPERON TRANSCRIPTIONAL REGULATOR"/>
    <property type="match status" value="1"/>
</dbReference>
<evidence type="ECO:0000313" key="6">
    <source>
        <dbReference type="Proteomes" id="UP000192343"/>
    </source>
</evidence>
<dbReference type="EMBL" id="MWQY01000001">
    <property type="protein sequence ID" value="ORC38424.1"/>
    <property type="molecule type" value="Genomic_DNA"/>
</dbReference>
<keyword evidence="1" id="KW-0805">Transcription regulation</keyword>
<dbReference type="GO" id="GO:0003700">
    <property type="term" value="F:DNA-binding transcription factor activity"/>
    <property type="evidence" value="ECO:0007669"/>
    <property type="project" value="InterPro"/>
</dbReference>
<dbReference type="AlphaFoldDB" id="A0A1Y1S4H3"/>
<dbReference type="SMART" id="SM00895">
    <property type="entry name" value="FCD"/>
    <property type="match status" value="1"/>
</dbReference>
<dbReference type="InterPro" id="IPR036390">
    <property type="entry name" value="WH_DNA-bd_sf"/>
</dbReference>
<dbReference type="Gene3D" id="1.10.10.10">
    <property type="entry name" value="Winged helix-like DNA-binding domain superfamily/Winged helix DNA-binding domain"/>
    <property type="match status" value="1"/>
</dbReference>
<protein>
    <recommendedName>
        <fullName evidence="4">HTH gntR-type domain-containing protein</fullName>
    </recommendedName>
</protein>
<organism evidence="5 6">
    <name type="scientific">Marispirochaeta aestuarii</name>
    <dbReference type="NCBI Taxonomy" id="1963862"/>
    <lineage>
        <taxon>Bacteria</taxon>
        <taxon>Pseudomonadati</taxon>
        <taxon>Spirochaetota</taxon>
        <taxon>Spirochaetia</taxon>
        <taxon>Spirochaetales</taxon>
        <taxon>Spirochaetaceae</taxon>
        <taxon>Marispirochaeta</taxon>
    </lineage>
</organism>
<gene>
    <name evidence="5" type="ORF">B4O97_01310</name>
</gene>
<dbReference type="SUPFAM" id="SSF46785">
    <property type="entry name" value="Winged helix' DNA-binding domain"/>
    <property type="match status" value="1"/>
</dbReference>
<keyword evidence="2" id="KW-0238">DNA-binding</keyword>
<dbReference type="RefSeq" id="WP_083047536.1">
    <property type="nucleotide sequence ID" value="NZ_MWQY01000001.1"/>
</dbReference>
<dbReference type="GO" id="GO:0003677">
    <property type="term" value="F:DNA binding"/>
    <property type="evidence" value="ECO:0007669"/>
    <property type="project" value="UniProtKB-KW"/>
</dbReference>
<evidence type="ECO:0000313" key="5">
    <source>
        <dbReference type="EMBL" id="ORC38424.1"/>
    </source>
</evidence>
<dbReference type="PROSITE" id="PS50949">
    <property type="entry name" value="HTH_GNTR"/>
    <property type="match status" value="1"/>
</dbReference>
<dbReference type="SUPFAM" id="SSF48008">
    <property type="entry name" value="GntR ligand-binding domain-like"/>
    <property type="match status" value="1"/>
</dbReference>
<dbReference type="Gene3D" id="1.20.120.530">
    <property type="entry name" value="GntR ligand-binding domain-like"/>
    <property type="match status" value="1"/>
</dbReference>
<reference evidence="5 6" key="1">
    <citation type="submission" date="2017-03" db="EMBL/GenBank/DDBJ databases">
        <title>Draft Genome sequence of Marispirochaeta sp. strain JC444.</title>
        <authorList>
            <person name="Shivani Y."/>
            <person name="Subhash Y."/>
            <person name="Sasikala C."/>
            <person name="Ramana C."/>
        </authorList>
    </citation>
    <scope>NUCLEOTIDE SEQUENCE [LARGE SCALE GENOMIC DNA]</scope>
    <source>
        <strain evidence="5 6">JC444</strain>
    </source>
</reference>